<gene>
    <name evidence="2" type="ORF">DesU5LDRAFT_3373</name>
</gene>
<reference evidence="2" key="1">
    <citation type="submission" date="2011-11" db="EMBL/GenBank/DDBJ databases">
        <title>Improved High-Quality Draft sequence of Desulfovibrio sp. U5L.</title>
        <authorList>
            <consortium name="US DOE Joint Genome Institute"/>
            <person name="Lucas S."/>
            <person name="Han J."/>
            <person name="Lapidus A."/>
            <person name="Cheng J.-F."/>
            <person name="Goodwin L."/>
            <person name="Pitluck S."/>
            <person name="Peters L."/>
            <person name="Ovchinnikova G."/>
            <person name="Held B."/>
            <person name="Detter J.C."/>
            <person name="Han C."/>
            <person name="Tapia R."/>
            <person name="Land M."/>
            <person name="Hauser L."/>
            <person name="Kyrpides N."/>
            <person name="Ivanova N."/>
            <person name="Pagani I."/>
            <person name="Gabster J."/>
            <person name="Walker C."/>
            <person name="Stolyar S."/>
            <person name="Stahl D."/>
            <person name="Arkin A."/>
            <person name="Dehal P."/>
            <person name="Hazen T."/>
            <person name="Woyke T."/>
        </authorList>
    </citation>
    <scope>NUCLEOTIDE SEQUENCE [LARGE SCALE GENOMIC DNA]</scope>
    <source>
        <strain evidence="2">U5L</strain>
    </source>
</reference>
<sequence length="46" mass="5667">MDQSDALRLISLVLLLAVVIVMRWWPWLNHRKFDWRLFKSGKRKKD</sequence>
<evidence type="ECO:0000256" key="1">
    <source>
        <dbReference type="SAM" id="Phobius"/>
    </source>
</evidence>
<dbReference type="AlphaFoldDB" id="I2Q5E6"/>
<protein>
    <submittedName>
        <fullName evidence="2">Uncharacterized protein</fullName>
    </submittedName>
</protein>
<dbReference type="eggNOG" id="ENOG50318W1">
    <property type="taxonomic scope" value="Bacteria"/>
</dbReference>
<feature type="transmembrane region" description="Helical" evidence="1">
    <location>
        <begin position="6"/>
        <end position="26"/>
    </location>
</feature>
<keyword evidence="1" id="KW-0472">Membrane</keyword>
<organism evidence="2">
    <name type="scientific">Desulfovibrio sp. U5L</name>
    <dbReference type="NCBI Taxonomy" id="596152"/>
    <lineage>
        <taxon>Bacteria</taxon>
        <taxon>Pseudomonadati</taxon>
        <taxon>Thermodesulfobacteriota</taxon>
        <taxon>Desulfovibrionia</taxon>
        <taxon>Desulfovibrionales</taxon>
        <taxon>Desulfovibrionaceae</taxon>
        <taxon>Desulfovibrio</taxon>
    </lineage>
</organism>
<proteinExistence type="predicted"/>
<evidence type="ECO:0000313" key="2">
    <source>
        <dbReference type="EMBL" id="EIG55002.1"/>
    </source>
</evidence>
<dbReference type="EMBL" id="JH600068">
    <property type="protein sequence ID" value="EIG55002.1"/>
    <property type="molecule type" value="Genomic_DNA"/>
</dbReference>
<keyword evidence="1" id="KW-1133">Transmembrane helix</keyword>
<dbReference type="HOGENOM" id="CLU_3182894_0_0_7"/>
<dbReference type="STRING" id="596152.DesU5LDRAFT_3373"/>
<keyword evidence="1" id="KW-0812">Transmembrane</keyword>
<name>I2Q5E6_9BACT</name>
<accession>I2Q5E6</accession>